<evidence type="ECO:0000259" key="3">
    <source>
        <dbReference type="PROSITE" id="PS50887"/>
    </source>
</evidence>
<dbReference type="GO" id="GO:0052621">
    <property type="term" value="F:diguanylate cyclase activity"/>
    <property type="evidence" value="ECO:0007669"/>
    <property type="project" value="UniProtKB-EC"/>
</dbReference>
<keyword evidence="2" id="KW-0812">Transmembrane</keyword>
<evidence type="ECO:0000313" key="4">
    <source>
        <dbReference type="EMBL" id="MBB2156805.1"/>
    </source>
</evidence>
<dbReference type="EMBL" id="JABEQG010000018">
    <property type="protein sequence ID" value="MBB2156805.1"/>
    <property type="molecule type" value="Genomic_DNA"/>
</dbReference>
<sequence>MATVILVHARDNFMHTRQDVAGLEGFRPVLDAASLISAERAPSTMLMADETAPARDRLRAARAATDQALAHAAGTVSSAALQETLRQLEQARNLVDRAAERPDRYDGVQGAIDALFAADDAYWAMMIRQSATLIGSDPRLAAPIRHALILCGLRDNAGRLGSVMLAPLIAQTPMPPRNVSASDRLAGRMAVEWQLLELNPSVADHGPRLAALRQDAERAFFDDGQPLVARIIAEGTQGTPYTQTAVAFADRYARTLAPLETWRTNDLDIVLSDFRRKARHAFDMLWIISGATLTVTGLIAGGVLLVHLRVLAPLLEASEAVVDLGHDEPLRLPRRHRGSRELQPLYEALEILDARLRERAAQTQALKLQAETDELTQLLNRRALQILAKPRLEISEADERAFLILLDIDHFKSINDRHGHTEGDRVLVAVAAALREQVRPDDLVARFGGEEFAILIRAHTQMTALSMAHRLRRRLGSLKVVSAQNVRIPVTASFGVAAGDNLTWRQLVAKADVALYAAKRAGRNTVRLAEHDAEPADEGTA</sequence>
<comment type="caution">
    <text evidence="4">The sequence shown here is derived from an EMBL/GenBank/DDBJ whole genome shotgun (WGS) entry which is preliminary data.</text>
</comment>
<organism evidence="4 5">
    <name type="scientific">Gluconacetobacter diazotrophicus</name>
    <name type="common">Acetobacter diazotrophicus</name>
    <dbReference type="NCBI Taxonomy" id="33996"/>
    <lineage>
        <taxon>Bacteria</taxon>
        <taxon>Pseudomonadati</taxon>
        <taxon>Pseudomonadota</taxon>
        <taxon>Alphaproteobacteria</taxon>
        <taxon>Acetobacterales</taxon>
        <taxon>Acetobacteraceae</taxon>
        <taxon>Gluconacetobacter</taxon>
    </lineage>
</organism>
<dbReference type="EC" id="2.7.7.65" evidence="1"/>
<name>A0A7W4I5T8_GLUDI</name>
<dbReference type="GO" id="GO:0043709">
    <property type="term" value="P:cell adhesion involved in single-species biofilm formation"/>
    <property type="evidence" value="ECO:0007669"/>
    <property type="project" value="TreeGrafter"/>
</dbReference>
<gene>
    <name evidence="4" type="ORF">HLH33_10860</name>
</gene>
<reference evidence="4 5" key="1">
    <citation type="submission" date="2020-04" db="EMBL/GenBank/DDBJ databases">
        <title>Description of novel Gluconacetobacter.</title>
        <authorList>
            <person name="Sombolestani A."/>
        </authorList>
    </citation>
    <scope>NUCLEOTIDE SEQUENCE [LARGE SCALE GENOMIC DNA]</scope>
    <source>
        <strain evidence="4 5">LMG 7603</strain>
    </source>
</reference>
<accession>A0A7W4I5T8</accession>
<evidence type="ECO:0000256" key="1">
    <source>
        <dbReference type="ARBA" id="ARBA00012528"/>
    </source>
</evidence>
<keyword evidence="2" id="KW-1133">Transmembrane helix</keyword>
<protein>
    <recommendedName>
        <fullName evidence="1">diguanylate cyclase</fullName>
        <ecNumber evidence="1">2.7.7.65</ecNumber>
    </recommendedName>
</protein>
<dbReference type="NCBIfam" id="TIGR00254">
    <property type="entry name" value="GGDEF"/>
    <property type="match status" value="1"/>
</dbReference>
<dbReference type="Gene3D" id="3.30.70.270">
    <property type="match status" value="1"/>
</dbReference>
<dbReference type="InterPro" id="IPR029787">
    <property type="entry name" value="Nucleotide_cyclase"/>
</dbReference>
<feature type="transmembrane region" description="Helical" evidence="2">
    <location>
        <begin position="284"/>
        <end position="308"/>
    </location>
</feature>
<dbReference type="InterPro" id="IPR000160">
    <property type="entry name" value="GGDEF_dom"/>
</dbReference>
<dbReference type="Pfam" id="PF00990">
    <property type="entry name" value="GGDEF"/>
    <property type="match status" value="1"/>
</dbReference>
<dbReference type="InterPro" id="IPR050469">
    <property type="entry name" value="Diguanylate_Cyclase"/>
</dbReference>
<dbReference type="AlphaFoldDB" id="A0A7W4I5T8"/>
<dbReference type="PANTHER" id="PTHR45138">
    <property type="entry name" value="REGULATORY COMPONENTS OF SENSORY TRANSDUCTION SYSTEM"/>
    <property type="match status" value="1"/>
</dbReference>
<dbReference type="CDD" id="cd01949">
    <property type="entry name" value="GGDEF"/>
    <property type="match status" value="1"/>
</dbReference>
<keyword evidence="2" id="KW-0472">Membrane</keyword>
<dbReference type="FunFam" id="3.30.70.270:FF:000001">
    <property type="entry name" value="Diguanylate cyclase domain protein"/>
    <property type="match status" value="1"/>
</dbReference>
<dbReference type="Proteomes" id="UP000550787">
    <property type="component" value="Unassembled WGS sequence"/>
</dbReference>
<dbReference type="SUPFAM" id="SSF55073">
    <property type="entry name" value="Nucleotide cyclase"/>
    <property type="match status" value="1"/>
</dbReference>
<dbReference type="SMART" id="SM00267">
    <property type="entry name" value="GGDEF"/>
    <property type="match status" value="1"/>
</dbReference>
<evidence type="ECO:0000256" key="2">
    <source>
        <dbReference type="SAM" id="Phobius"/>
    </source>
</evidence>
<dbReference type="PANTHER" id="PTHR45138:SF24">
    <property type="entry name" value="DIGUANYLATE CYCLASE DGCC-RELATED"/>
    <property type="match status" value="1"/>
</dbReference>
<dbReference type="GO" id="GO:0005886">
    <property type="term" value="C:plasma membrane"/>
    <property type="evidence" value="ECO:0007669"/>
    <property type="project" value="TreeGrafter"/>
</dbReference>
<evidence type="ECO:0000313" key="5">
    <source>
        <dbReference type="Proteomes" id="UP000550787"/>
    </source>
</evidence>
<dbReference type="GO" id="GO:1902201">
    <property type="term" value="P:negative regulation of bacterial-type flagellum-dependent cell motility"/>
    <property type="evidence" value="ECO:0007669"/>
    <property type="project" value="TreeGrafter"/>
</dbReference>
<feature type="domain" description="GGDEF" evidence="3">
    <location>
        <begin position="399"/>
        <end position="531"/>
    </location>
</feature>
<dbReference type="PROSITE" id="PS50887">
    <property type="entry name" value="GGDEF"/>
    <property type="match status" value="1"/>
</dbReference>
<proteinExistence type="predicted"/>
<dbReference type="InterPro" id="IPR043128">
    <property type="entry name" value="Rev_trsase/Diguanyl_cyclase"/>
</dbReference>